<evidence type="ECO:0000313" key="7">
    <source>
        <dbReference type="Proteomes" id="UP000036987"/>
    </source>
</evidence>
<evidence type="ECO:0000259" key="5">
    <source>
        <dbReference type="PROSITE" id="PS50888"/>
    </source>
</evidence>
<keyword evidence="3" id="KW-0804">Transcription</keyword>
<evidence type="ECO:0000313" key="6">
    <source>
        <dbReference type="EMBL" id="KMZ58270.1"/>
    </source>
</evidence>
<dbReference type="SMART" id="SM00353">
    <property type="entry name" value="HLH"/>
    <property type="match status" value="1"/>
</dbReference>
<accession>A0A0K9NQM6</accession>
<dbReference type="PROSITE" id="PS50888">
    <property type="entry name" value="BHLH"/>
    <property type="match status" value="1"/>
</dbReference>
<feature type="compositionally biased region" description="Polar residues" evidence="4">
    <location>
        <begin position="41"/>
        <end position="51"/>
    </location>
</feature>
<evidence type="ECO:0000256" key="3">
    <source>
        <dbReference type="ARBA" id="ARBA00023163"/>
    </source>
</evidence>
<dbReference type="Proteomes" id="UP000036987">
    <property type="component" value="Unassembled WGS sequence"/>
</dbReference>
<reference evidence="7" key="1">
    <citation type="journal article" date="2016" name="Nature">
        <title>The genome of the seagrass Zostera marina reveals angiosperm adaptation to the sea.</title>
        <authorList>
            <person name="Olsen J.L."/>
            <person name="Rouze P."/>
            <person name="Verhelst B."/>
            <person name="Lin Y.-C."/>
            <person name="Bayer T."/>
            <person name="Collen J."/>
            <person name="Dattolo E."/>
            <person name="De Paoli E."/>
            <person name="Dittami S."/>
            <person name="Maumus F."/>
            <person name="Michel G."/>
            <person name="Kersting A."/>
            <person name="Lauritano C."/>
            <person name="Lohaus R."/>
            <person name="Toepel M."/>
            <person name="Tonon T."/>
            <person name="Vanneste K."/>
            <person name="Amirebrahimi M."/>
            <person name="Brakel J."/>
            <person name="Bostroem C."/>
            <person name="Chovatia M."/>
            <person name="Grimwood J."/>
            <person name="Jenkins J.W."/>
            <person name="Jueterbock A."/>
            <person name="Mraz A."/>
            <person name="Stam W.T."/>
            <person name="Tice H."/>
            <person name="Bornberg-Bauer E."/>
            <person name="Green P.J."/>
            <person name="Pearson G.A."/>
            <person name="Procaccini G."/>
            <person name="Duarte C.M."/>
            <person name="Schmutz J."/>
            <person name="Reusch T.B.H."/>
            <person name="Van de Peer Y."/>
        </authorList>
    </citation>
    <scope>NUCLEOTIDE SEQUENCE [LARGE SCALE GENOMIC DNA]</scope>
    <source>
        <strain evidence="7">cv. Finnish</strain>
    </source>
</reference>
<feature type="compositionally biased region" description="Basic and acidic residues" evidence="4">
    <location>
        <begin position="320"/>
        <end position="333"/>
    </location>
</feature>
<dbReference type="EMBL" id="LFYR01001962">
    <property type="protein sequence ID" value="KMZ58270.1"/>
    <property type="molecule type" value="Genomic_DNA"/>
</dbReference>
<organism evidence="6 7">
    <name type="scientific">Zostera marina</name>
    <name type="common">Eelgrass</name>
    <dbReference type="NCBI Taxonomy" id="29655"/>
    <lineage>
        <taxon>Eukaryota</taxon>
        <taxon>Viridiplantae</taxon>
        <taxon>Streptophyta</taxon>
        <taxon>Embryophyta</taxon>
        <taxon>Tracheophyta</taxon>
        <taxon>Spermatophyta</taxon>
        <taxon>Magnoliopsida</taxon>
        <taxon>Liliopsida</taxon>
        <taxon>Zosteraceae</taxon>
        <taxon>Zostera</taxon>
    </lineage>
</organism>
<name>A0A0K9NQM6_ZOSMR</name>
<protein>
    <submittedName>
        <fullName evidence="6">Transcription factor BIM2</fullName>
    </submittedName>
</protein>
<dbReference type="AlphaFoldDB" id="A0A0K9NQM6"/>
<sequence>MDSGSKSGKGFTDEDEDDEEFGRREGSSLKELTVKTDRRGNQNNNQKASTPRSKHSATEQRRRSKINDRFQILRELIPQSDQKRDKASFLLEVIEYVQFLHDKLQKYEAGFHGWGQESTKLIPWKHNQVLPIDSIGDHSQTLHGSSASRFVFSGDNAIPVAPVQLTNDHSQLEPLNVNSGLPHKESSLPSTFQQYSNSRGVIQPLQRLSTDLENIASQSQSQCLRQCSGSASDNVVNEEELTIDEGTISISSAYSEGLLNALTESLQNSGIDLSQASVSVKINLGKRAFSRSGSNPKDHEDPSFGNQVIGQSQMGSTIDIPERANKRPKPDKS</sequence>
<dbReference type="GO" id="GO:0046983">
    <property type="term" value="F:protein dimerization activity"/>
    <property type="evidence" value="ECO:0007669"/>
    <property type="project" value="InterPro"/>
</dbReference>
<keyword evidence="7" id="KW-1185">Reference proteome</keyword>
<dbReference type="Pfam" id="PF00010">
    <property type="entry name" value="HLH"/>
    <property type="match status" value="1"/>
</dbReference>
<comment type="similarity">
    <text evidence="1">Belongs to the bHLH protein family.</text>
</comment>
<dbReference type="GO" id="GO:0003700">
    <property type="term" value="F:DNA-binding transcription factor activity"/>
    <property type="evidence" value="ECO:0007669"/>
    <property type="project" value="InterPro"/>
</dbReference>
<dbReference type="OrthoDB" id="690068at2759"/>
<dbReference type="GO" id="GO:0006351">
    <property type="term" value="P:DNA-templated transcription"/>
    <property type="evidence" value="ECO:0007669"/>
    <property type="project" value="InterPro"/>
</dbReference>
<feature type="domain" description="BHLH" evidence="5">
    <location>
        <begin position="50"/>
        <end position="100"/>
    </location>
</feature>
<feature type="compositionally biased region" description="Basic and acidic residues" evidence="4">
    <location>
        <begin position="21"/>
        <end position="40"/>
    </location>
</feature>
<feature type="region of interest" description="Disordered" evidence="4">
    <location>
        <begin position="289"/>
        <end position="333"/>
    </location>
</feature>
<evidence type="ECO:0000256" key="2">
    <source>
        <dbReference type="ARBA" id="ARBA00023015"/>
    </source>
</evidence>
<feature type="compositionally biased region" description="Polar residues" evidence="4">
    <location>
        <begin position="304"/>
        <end position="316"/>
    </location>
</feature>
<dbReference type="InterPro" id="IPR036638">
    <property type="entry name" value="HLH_DNA-bd_sf"/>
</dbReference>
<evidence type="ECO:0000256" key="4">
    <source>
        <dbReference type="SAM" id="MobiDB-lite"/>
    </source>
</evidence>
<dbReference type="PANTHER" id="PTHR46412:SF6">
    <property type="entry name" value="TRANSCRIPTION FACTOR BIM2"/>
    <property type="match status" value="1"/>
</dbReference>
<dbReference type="OMA" id="VPLTMQM"/>
<comment type="caution">
    <text evidence="6">The sequence shown here is derived from an EMBL/GenBank/DDBJ whole genome shotgun (WGS) entry which is preliminary data.</text>
</comment>
<dbReference type="SUPFAM" id="SSF47459">
    <property type="entry name" value="HLH, helix-loop-helix DNA-binding domain"/>
    <property type="match status" value="1"/>
</dbReference>
<feature type="compositionally biased region" description="Basic and acidic residues" evidence="4">
    <location>
        <begin position="56"/>
        <end position="65"/>
    </location>
</feature>
<proteinExistence type="inferred from homology"/>
<dbReference type="InterPro" id="IPR044295">
    <property type="entry name" value="BIM1/2/3"/>
</dbReference>
<dbReference type="STRING" id="29655.A0A0K9NQM6"/>
<dbReference type="PANTHER" id="PTHR46412">
    <property type="entry name" value="BES1-INTERACTING MYC-LIKE PROTEIN"/>
    <property type="match status" value="1"/>
</dbReference>
<feature type="region of interest" description="Disordered" evidence="4">
    <location>
        <begin position="1"/>
        <end position="65"/>
    </location>
</feature>
<keyword evidence="2" id="KW-0805">Transcription regulation</keyword>
<evidence type="ECO:0000256" key="1">
    <source>
        <dbReference type="ARBA" id="ARBA00005510"/>
    </source>
</evidence>
<dbReference type="InterPro" id="IPR011598">
    <property type="entry name" value="bHLH_dom"/>
</dbReference>
<dbReference type="Gene3D" id="4.10.280.10">
    <property type="entry name" value="Helix-loop-helix DNA-binding domain"/>
    <property type="match status" value="1"/>
</dbReference>
<gene>
    <name evidence="6" type="ORF">ZOSMA_78G00380</name>
</gene>
<dbReference type="CDD" id="cd11453">
    <property type="entry name" value="bHLH_AtBIM_like"/>
    <property type="match status" value="1"/>
</dbReference>